<organism evidence="1 2">
    <name type="scientific">Hermanssonia centrifuga</name>
    <dbReference type="NCBI Taxonomy" id="98765"/>
    <lineage>
        <taxon>Eukaryota</taxon>
        <taxon>Fungi</taxon>
        <taxon>Dikarya</taxon>
        <taxon>Basidiomycota</taxon>
        <taxon>Agaricomycotina</taxon>
        <taxon>Agaricomycetes</taxon>
        <taxon>Polyporales</taxon>
        <taxon>Meruliaceae</taxon>
        <taxon>Hermanssonia</taxon>
    </lineage>
</organism>
<evidence type="ECO:0000313" key="2">
    <source>
        <dbReference type="Proteomes" id="UP000186601"/>
    </source>
</evidence>
<sequence length="76" mass="8681">MPSTDPTQPRLDQASLNAILHAVATCERLMIEFKSKLSPYEQSLVQGDSGNWFLEFRRKIGWMPLICAGIWSLRVM</sequence>
<evidence type="ECO:0000313" key="1">
    <source>
        <dbReference type="EMBL" id="PSR71900.1"/>
    </source>
</evidence>
<gene>
    <name evidence="1" type="ORF">PHLCEN_2v12244</name>
</gene>
<accession>A0A2R6NHQ5</accession>
<keyword evidence="2" id="KW-1185">Reference proteome</keyword>
<protein>
    <submittedName>
        <fullName evidence="1">Uncharacterized protein</fullName>
    </submittedName>
</protein>
<dbReference type="Proteomes" id="UP000186601">
    <property type="component" value="Unassembled WGS sequence"/>
</dbReference>
<comment type="caution">
    <text evidence="1">The sequence shown here is derived from an EMBL/GenBank/DDBJ whole genome shotgun (WGS) entry which is preliminary data.</text>
</comment>
<dbReference type="AlphaFoldDB" id="A0A2R6NHQ5"/>
<proteinExistence type="predicted"/>
<dbReference type="EMBL" id="MLYV02001234">
    <property type="protein sequence ID" value="PSR71900.1"/>
    <property type="molecule type" value="Genomic_DNA"/>
</dbReference>
<reference evidence="1 2" key="1">
    <citation type="submission" date="2018-02" db="EMBL/GenBank/DDBJ databases">
        <title>Genome sequence of the basidiomycete white-rot fungus Phlebia centrifuga.</title>
        <authorList>
            <person name="Granchi Z."/>
            <person name="Peng M."/>
            <person name="de Vries R.P."/>
            <person name="Hilden K."/>
            <person name="Makela M.R."/>
            <person name="Grigoriev I."/>
            <person name="Riley R."/>
        </authorList>
    </citation>
    <scope>NUCLEOTIDE SEQUENCE [LARGE SCALE GENOMIC DNA]</scope>
    <source>
        <strain evidence="1 2">FBCC195</strain>
    </source>
</reference>
<name>A0A2R6NHQ5_9APHY</name>